<reference evidence="1" key="1">
    <citation type="submission" date="2019-11" db="EMBL/GenBank/DDBJ databases">
        <title>Growth characteristics of pneumococcus vary with the chemical composition of the capsule and with environmental conditions.</title>
        <authorList>
            <person name="Tothpal A."/>
            <person name="Desobry K."/>
            <person name="Joshi S."/>
            <person name="Wyllie A.L."/>
            <person name="Weinberger D.M."/>
        </authorList>
    </citation>
    <scope>NUCLEOTIDE SEQUENCE</scope>
    <source>
        <strain evidence="1">Pnumococcus10A</strain>
    </source>
</reference>
<comment type="caution">
    <text evidence="1">The sequence shown here is derived from an EMBL/GenBank/DDBJ whole genome shotgun (WGS) entry which is preliminary data.</text>
</comment>
<accession>A0AAW9WA77</accession>
<feature type="non-terminal residue" evidence="1">
    <location>
        <position position="81"/>
    </location>
</feature>
<feature type="non-terminal residue" evidence="1">
    <location>
        <position position="1"/>
    </location>
</feature>
<dbReference type="Proteomes" id="UP000729182">
    <property type="component" value="Unassembled WGS sequence"/>
</dbReference>
<dbReference type="AlphaFoldDB" id="A0AAW9WA77"/>
<sequence length="81" mass="8577">AQRLDEMAVEMGDRTMAVNPAAAYAIAGNQTTLNAVGDVRRTAYEKARVSEVANFEVFQSQNISTHQVGPLGGTPLVNAAN</sequence>
<dbReference type="Pfam" id="PF11651">
    <property type="entry name" value="P22_CoatProtein"/>
    <property type="match status" value="1"/>
</dbReference>
<dbReference type="EMBL" id="WNHN01000874">
    <property type="protein sequence ID" value="MTV78283.1"/>
    <property type="molecule type" value="Genomic_DNA"/>
</dbReference>
<dbReference type="RefSeq" id="WP_230685862.1">
    <property type="nucleotide sequence ID" value="NZ_WNHN01000874.1"/>
</dbReference>
<dbReference type="InterPro" id="IPR024659">
    <property type="entry name" value="Phage_coat_Gp5"/>
</dbReference>
<proteinExistence type="predicted"/>
<protein>
    <submittedName>
        <fullName evidence="1">Uncharacterized protein</fullName>
    </submittedName>
</protein>
<name>A0AAW9WA77_STREE</name>
<evidence type="ECO:0000313" key="1">
    <source>
        <dbReference type="EMBL" id="MTV78283.1"/>
    </source>
</evidence>
<gene>
    <name evidence="1" type="ORF">GM535_13800</name>
</gene>
<evidence type="ECO:0000313" key="2">
    <source>
        <dbReference type="Proteomes" id="UP000729182"/>
    </source>
</evidence>
<organism evidence="1 2">
    <name type="scientific">Streptococcus pneumoniae</name>
    <dbReference type="NCBI Taxonomy" id="1313"/>
    <lineage>
        <taxon>Bacteria</taxon>
        <taxon>Bacillati</taxon>
        <taxon>Bacillota</taxon>
        <taxon>Bacilli</taxon>
        <taxon>Lactobacillales</taxon>
        <taxon>Streptococcaceae</taxon>
        <taxon>Streptococcus</taxon>
    </lineage>
</organism>